<evidence type="ECO:0000313" key="17">
    <source>
        <dbReference type="Proteomes" id="UP001445076"/>
    </source>
</evidence>
<name>A0AAW0WJF5_CHEQU</name>
<evidence type="ECO:0000256" key="6">
    <source>
        <dbReference type="ARBA" id="ARBA00022473"/>
    </source>
</evidence>
<evidence type="ECO:0000256" key="12">
    <source>
        <dbReference type="ARBA" id="ARBA00023175"/>
    </source>
</evidence>
<evidence type="ECO:0000256" key="1">
    <source>
        <dbReference type="ARBA" id="ARBA00004120"/>
    </source>
</evidence>
<evidence type="ECO:0000256" key="7">
    <source>
        <dbReference type="ARBA" id="ARBA00022490"/>
    </source>
</evidence>
<evidence type="ECO:0000256" key="2">
    <source>
        <dbReference type="ARBA" id="ARBA00004300"/>
    </source>
</evidence>
<keyword evidence="17" id="KW-1185">Reference proteome</keyword>
<keyword evidence="12" id="KW-0505">Motor protein</keyword>
<keyword evidence="7" id="KW-0963">Cytoplasm</keyword>
<dbReference type="AlphaFoldDB" id="A0AAW0WJF5"/>
<evidence type="ECO:0000256" key="8">
    <source>
        <dbReference type="ARBA" id="ARBA00022701"/>
    </source>
</evidence>
<comment type="similarity">
    <text evidence="4">Belongs to the dynein light intermediate chain family.</text>
</comment>
<dbReference type="InterPro" id="IPR022780">
    <property type="entry name" value="Dynein_light_int_chain"/>
</dbReference>
<dbReference type="GO" id="GO:0005930">
    <property type="term" value="C:axoneme"/>
    <property type="evidence" value="ECO:0007669"/>
    <property type="project" value="UniProtKB-SubCell"/>
</dbReference>
<evidence type="ECO:0000256" key="9">
    <source>
        <dbReference type="ARBA" id="ARBA00022794"/>
    </source>
</evidence>
<dbReference type="GO" id="GO:0005874">
    <property type="term" value="C:microtubule"/>
    <property type="evidence" value="ECO:0007669"/>
    <property type="project" value="UniProtKB-KW"/>
</dbReference>
<keyword evidence="14" id="KW-0966">Cell projection</keyword>
<dbReference type="EMBL" id="JARKIK010000062">
    <property type="protein sequence ID" value="KAK8731060.1"/>
    <property type="molecule type" value="Genomic_DNA"/>
</dbReference>
<feature type="region of interest" description="Disordered" evidence="15">
    <location>
        <begin position="282"/>
        <end position="323"/>
    </location>
</feature>
<dbReference type="SUPFAM" id="SSF52540">
    <property type="entry name" value="P-loop containing nucleoside triphosphate hydrolases"/>
    <property type="match status" value="1"/>
</dbReference>
<evidence type="ECO:0000256" key="10">
    <source>
        <dbReference type="ARBA" id="ARBA00023017"/>
    </source>
</evidence>
<keyword evidence="13" id="KW-0206">Cytoskeleton</keyword>
<sequence>SVWDVAVMESRRRRTEGSSLELDKLPREATLLIVGTRSAGKTTLIQRFLDREDVPRQTLALEYTYGRKTGKTMVKDVCHLWELGGGALFTPLLSTPLTTRVMTSLTLLLMVDLSRPHTIWSDLETLLSSLKLQVNKVVATVPGLRDSLQEAAKKRIHSHHQVDQEVTPFLVPLVIIGGKYDIFKDLEPEGKKLICRALRFVTHTHGASLHFFSAKDAGLVKKTKELLSHYAFGTTESRSLAQDYNQPLIIPAGSDSLATINMNDELNLDSWRHLYTTRFPQENEERSSVLPEDPSRDPTYAEPDVDNLRTQKDEELERIRREVGRNTGRWAELDLS</sequence>
<evidence type="ECO:0000256" key="4">
    <source>
        <dbReference type="ARBA" id="ARBA00006831"/>
    </source>
</evidence>
<dbReference type="Pfam" id="PF05783">
    <property type="entry name" value="DLIC"/>
    <property type="match status" value="1"/>
</dbReference>
<evidence type="ECO:0000256" key="3">
    <source>
        <dbReference type="ARBA" id="ARBA00004430"/>
    </source>
</evidence>
<evidence type="ECO:0000256" key="15">
    <source>
        <dbReference type="SAM" id="MobiDB-lite"/>
    </source>
</evidence>
<keyword evidence="11" id="KW-0969">Cilium</keyword>
<organism evidence="16 17">
    <name type="scientific">Cherax quadricarinatus</name>
    <name type="common">Australian red claw crayfish</name>
    <dbReference type="NCBI Taxonomy" id="27406"/>
    <lineage>
        <taxon>Eukaryota</taxon>
        <taxon>Metazoa</taxon>
        <taxon>Ecdysozoa</taxon>
        <taxon>Arthropoda</taxon>
        <taxon>Crustacea</taxon>
        <taxon>Multicrustacea</taxon>
        <taxon>Malacostraca</taxon>
        <taxon>Eumalacostraca</taxon>
        <taxon>Eucarida</taxon>
        <taxon>Decapoda</taxon>
        <taxon>Pleocyemata</taxon>
        <taxon>Astacidea</taxon>
        <taxon>Parastacoidea</taxon>
        <taxon>Parastacidae</taxon>
        <taxon>Cherax</taxon>
    </lineage>
</organism>
<dbReference type="GO" id="GO:0045504">
    <property type="term" value="F:dynein heavy chain binding"/>
    <property type="evidence" value="ECO:0007669"/>
    <property type="project" value="TreeGrafter"/>
</dbReference>
<protein>
    <recommendedName>
        <fullName evidence="5">Cytoplasmic dynein 2 light intermediate chain 1</fullName>
    </recommendedName>
</protein>
<dbReference type="GO" id="GO:0035721">
    <property type="term" value="P:intraciliary retrograde transport"/>
    <property type="evidence" value="ECO:0007669"/>
    <property type="project" value="InterPro"/>
</dbReference>
<keyword evidence="10" id="KW-0243">Dynein</keyword>
<evidence type="ECO:0000256" key="13">
    <source>
        <dbReference type="ARBA" id="ARBA00023212"/>
    </source>
</evidence>
<dbReference type="PANTHER" id="PTHR13236:SF0">
    <property type="entry name" value="CYTOPLASMIC DYNEIN 2 LIGHT INTERMEDIATE CHAIN 1"/>
    <property type="match status" value="1"/>
</dbReference>
<keyword evidence="9" id="KW-0970">Cilium biogenesis/degradation</keyword>
<comment type="subcellular location">
    <subcellularLocation>
        <location evidence="3">Cytoplasm</location>
        <location evidence="3">Cytoskeleton</location>
        <location evidence="3">Cilium axoneme</location>
    </subcellularLocation>
    <subcellularLocation>
        <location evidence="1">Cytoplasm</location>
        <location evidence="1">Cytoskeleton</location>
        <location evidence="1">Cilium basal body</location>
    </subcellularLocation>
    <subcellularLocation>
        <location evidence="2">Cytoplasm</location>
        <location evidence="2">Cytoskeleton</location>
        <location evidence="2">Microtubule organizing center</location>
        <location evidence="2">Centrosome</location>
    </subcellularLocation>
</comment>
<dbReference type="InterPro" id="IPR027417">
    <property type="entry name" value="P-loop_NTPase"/>
</dbReference>
<proteinExistence type="inferred from homology"/>
<dbReference type="InterPro" id="IPR040045">
    <property type="entry name" value="DYNC2LI1"/>
</dbReference>
<dbReference type="Gene3D" id="3.40.50.300">
    <property type="entry name" value="P-loop containing nucleotide triphosphate hydrolases"/>
    <property type="match status" value="1"/>
</dbReference>
<dbReference type="Proteomes" id="UP001445076">
    <property type="component" value="Unassembled WGS sequence"/>
</dbReference>
<evidence type="ECO:0000256" key="5">
    <source>
        <dbReference type="ARBA" id="ARBA00018863"/>
    </source>
</evidence>
<keyword evidence="6" id="KW-0217">Developmental protein</keyword>
<dbReference type="GO" id="GO:0035735">
    <property type="term" value="P:intraciliary transport involved in cilium assembly"/>
    <property type="evidence" value="ECO:0007669"/>
    <property type="project" value="InterPro"/>
</dbReference>
<evidence type="ECO:0000313" key="16">
    <source>
        <dbReference type="EMBL" id="KAK8731060.1"/>
    </source>
</evidence>
<reference evidence="16 17" key="1">
    <citation type="journal article" date="2024" name="BMC Genomics">
        <title>Genome assembly of redclaw crayfish (Cherax quadricarinatus) provides insights into its immune adaptation and hypoxia tolerance.</title>
        <authorList>
            <person name="Liu Z."/>
            <person name="Zheng J."/>
            <person name="Li H."/>
            <person name="Fang K."/>
            <person name="Wang S."/>
            <person name="He J."/>
            <person name="Zhou D."/>
            <person name="Weng S."/>
            <person name="Chi M."/>
            <person name="Gu Z."/>
            <person name="He J."/>
            <person name="Li F."/>
            <person name="Wang M."/>
        </authorList>
    </citation>
    <scope>NUCLEOTIDE SEQUENCE [LARGE SCALE GENOMIC DNA]</scope>
    <source>
        <strain evidence="16">ZL_2023a</strain>
    </source>
</reference>
<feature type="compositionally biased region" description="Basic and acidic residues" evidence="15">
    <location>
        <begin position="306"/>
        <end position="323"/>
    </location>
</feature>
<feature type="non-terminal residue" evidence="16">
    <location>
        <position position="1"/>
    </location>
</feature>
<gene>
    <name evidence="16" type="ORF">OTU49_007779</name>
</gene>
<dbReference type="GO" id="GO:0005868">
    <property type="term" value="C:cytoplasmic dynein complex"/>
    <property type="evidence" value="ECO:0007669"/>
    <property type="project" value="InterPro"/>
</dbReference>
<evidence type="ECO:0000256" key="11">
    <source>
        <dbReference type="ARBA" id="ARBA00023069"/>
    </source>
</evidence>
<dbReference type="GO" id="GO:0036064">
    <property type="term" value="C:ciliary basal body"/>
    <property type="evidence" value="ECO:0007669"/>
    <property type="project" value="TreeGrafter"/>
</dbReference>
<dbReference type="PANTHER" id="PTHR13236">
    <property type="entry name" value="DYNEIN 2 LIGHT INTERMEDIATE CHAIN, ISOFORM 2"/>
    <property type="match status" value="1"/>
</dbReference>
<keyword evidence="8" id="KW-0493">Microtubule</keyword>
<accession>A0AAW0WJF5</accession>
<comment type="caution">
    <text evidence="16">The sequence shown here is derived from an EMBL/GenBank/DDBJ whole genome shotgun (WGS) entry which is preliminary data.</text>
</comment>
<dbReference type="GO" id="GO:0005813">
    <property type="term" value="C:centrosome"/>
    <property type="evidence" value="ECO:0007669"/>
    <property type="project" value="UniProtKB-SubCell"/>
</dbReference>
<evidence type="ECO:0000256" key="14">
    <source>
        <dbReference type="ARBA" id="ARBA00023273"/>
    </source>
</evidence>